<sequence length="332" mass="36608">MMMQNSGKIRWGIMGTGWIAEQFAADLAYVENAQFLAVGSRTTSSAGEFASKYDIPRAYGSYEELVSDSEVDVVYIATPHPLHRDNVMLCLQAGKSVLCEKPFTINEDELEELVSAARERKLFLMEAMWTRFLPPIRQVRAWLKDGLIGDVRLVKADFGFRSGWNPQGRLLNPELGGGALLDAGIYPVSFASMIFGAQPEKIWSTAHIGVTGVDEQFSVVLSYESGKTASLNGAIRLGLTNEAYIYGTGGYIHIPSFLNATTASLHVDGAEPVRALDDRQAKGYNFEAYEVGRCLLEGRLESDVMSLDESLAIMRLLDQIRGQWGLKYPSEG</sequence>
<dbReference type="InterPro" id="IPR050984">
    <property type="entry name" value="Gfo/Idh/MocA_domain"/>
</dbReference>
<proteinExistence type="inferred from homology"/>
<organism evidence="5 6">
    <name type="scientific">Paenibacillus vortex V453</name>
    <dbReference type="NCBI Taxonomy" id="715225"/>
    <lineage>
        <taxon>Bacteria</taxon>
        <taxon>Bacillati</taxon>
        <taxon>Bacillota</taxon>
        <taxon>Bacilli</taxon>
        <taxon>Bacillales</taxon>
        <taxon>Paenibacillaceae</taxon>
        <taxon>Paenibacillus</taxon>
    </lineage>
</organism>
<dbReference type="SUPFAM" id="SSF55347">
    <property type="entry name" value="Glyceraldehyde-3-phosphate dehydrogenase-like, C-terminal domain"/>
    <property type="match status" value="1"/>
</dbReference>
<dbReference type="Pfam" id="PF22725">
    <property type="entry name" value="GFO_IDH_MocA_C3"/>
    <property type="match status" value="1"/>
</dbReference>
<dbReference type="InterPro" id="IPR000683">
    <property type="entry name" value="Gfo/Idh/MocA-like_OxRdtase_N"/>
</dbReference>
<evidence type="ECO:0000313" key="6">
    <source>
        <dbReference type="Proteomes" id="UP000003094"/>
    </source>
</evidence>
<dbReference type="Gene3D" id="3.40.50.720">
    <property type="entry name" value="NAD(P)-binding Rossmann-like Domain"/>
    <property type="match status" value="1"/>
</dbReference>
<dbReference type="AlphaFoldDB" id="A0A2R9SYD1"/>
<keyword evidence="2" id="KW-0560">Oxidoreductase</keyword>
<dbReference type="KEGG" id="pvo:PVOR_08420"/>
<name>A0A2R9SYD1_9BACL</name>
<comment type="caution">
    <text evidence="5">The sequence shown here is derived from an EMBL/GenBank/DDBJ whole genome shotgun (WGS) entry which is preliminary data.</text>
</comment>
<dbReference type="SUPFAM" id="SSF51735">
    <property type="entry name" value="NAD(P)-binding Rossmann-fold domains"/>
    <property type="match status" value="1"/>
</dbReference>
<dbReference type="GO" id="GO:0000166">
    <property type="term" value="F:nucleotide binding"/>
    <property type="evidence" value="ECO:0007669"/>
    <property type="project" value="InterPro"/>
</dbReference>
<keyword evidence="6" id="KW-1185">Reference proteome</keyword>
<dbReference type="InterPro" id="IPR055170">
    <property type="entry name" value="GFO_IDH_MocA-like_dom"/>
</dbReference>
<evidence type="ECO:0000259" key="4">
    <source>
        <dbReference type="Pfam" id="PF22725"/>
    </source>
</evidence>
<dbReference type="Gene3D" id="3.30.360.10">
    <property type="entry name" value="Dihydrodipicolinate Reductase, domain 2"/>
    <property type="match status" value="1"/>
</dbReference>
<accession>A0A2R9SYD1</accession>
<dbReference type="PANTHER" id="PTHR22604:SF105">
    <property type="entry name" value="TRANS-1,2-DIHYDROBENZENE-1,2-DIOL DEHYDROGENASE"/>
    <property type="match status" value="1"/>
</dbReference>
<evidence type="ECO:0000256" key="1">
    <source>
        <dbReference type="ARBA" id="ARBA00010928"/>
    </source>
</evidence>
<feature type="domain" description="Gfo/Idh/MocA-like oxidoreductase N-terminal" evidence="3">
    <location>
        <begin position="9"/>
        <end position="125"/>
    </location>
</feature>
<evidence type="ECO:0000313" key="5">
    <source>
        <dbReference type="EMBL" id="EFU42290.1"/>
    </source>
</evidence>
<dbReference type="PANTHER" id="PTHR22604">
    <property type="entry name" value="OXIDOREDUCTASES"/>
    <property type="match status" value="1"/>
</dbReference>
<dbReference type="InterPro" id="IPR036291">
    <property type="entry name" value="NAD(P)-bd_dom_sf"/>
</dbReference>
<dbReference type="EMBL" id="ADHJ01000014">
    <property type="protein sequence ID" value="EFU42290.1"/>
    <property type="molecule type" value="Genomic_DNA"/>
</dbReference>
<protein>
    <submittedName>
        <fullName evidence="5">Oxidoreductase domain protein</fullName>
    </submittedName>
</protein>
<feature type="domain" description="GFO/IDH/MocA-like oxidoreductase" evidence="4">
    <location>
        <begin position="136"/>
        <end position="252"/>
    </location>
</feature>
<evidence type="ECO:0000256" key="2">
    <source>
        <dbReference type="ARBA" id="ARBA00023002"/>
    </source>
</evidence>
<reference evidence="5 6" key="1">
    <citation type="journal article" date="2010" name="BMC Genomics">
        <title>Genome sequence of the pattern forming Paenibacillus vortex bacterium reveals potential for thriving in complex environments.</title>
        <authorList>
            <person name="Sirota-Madi A."/>
            <person name="Olender T."/>
            <person name="Helman Y."/>
            <person name="Ingham C."/>
            <person name="Brainis I."/>
            <person name="Roth D."/>
            <person name="Hagi E."/>
            <person name="Brodsky L."/>
            <person name="Leshkowitz D."/>
            <person name="Galatenko V."/>
            <person name="Nikolaev V."/>
            <person name="Mugasimangalam R.C."/>
            <person name="Bransburg-Zabary S."/>
            <person name="Gutnick D.L."/>
            <person name="Lancet D."/>
            <person name="Ben-Jacob E."/>
        </authorList>
    </citation>
    <scope>NUCLEOTIDE SEQUENCE [LARGE SCALE GENOMIC DNA]</scope>
    <source>
        <strain evidence="5 6">V453</strain>
    </source>
</reference>
<dbReference type="Pfam" id="PF01408">
    <property type="entry name" value="GFO_IDH_MocA"/>
    <property type="match status" value="1"/>
</dbReference>
<comment type="similarity">
    <text evidence="1">Belongs to the Gfo/Idh/MocA family.</text>
</comment>
<dbReference type="GO" id="GO:0016491">
    <property type="term" value="F:oxidoreductase activity"/>
    <property type="evidence" value="ECO:0007669"/>
    <property type="project" value="UniProtKB-KW"/>
</dbReference>
<gene>
    <name evidence="5" type="ORF">PVOR_08420</name>
</gene>
<evidence type="ECO:0000259" key="3">
    <source>
        <dbReference type="Pfam" id="PF01408"/>
    </source>
</evidence>
<dbReference type="Proteomes" id="UP000003094">
    <property type="component" value="Unassembled WGS sequence"/>
</dbReference>